<organism evidence="1 2">
    <name type="scientific">Cyberlindnera jadinii (strain ATCC 18201 / CBS 1600 / BCRC 20928 / JCM 3617 / NBRC 0987 / NRRL Y-1542)</name>
    <name type="common">Torula yeast</name>
    <name type="synonym">Candida utilis</name>
    <dbReference type="NCBI Taxonomy" id="983966"/>
    <lineage>
        <taxon>Eukaryota</taxon>
        <taxon>Fungi</taxon>
        <taxon>Dikarya</taxon>
        <taxon>Ascomycota</taxon>
        <taxon>Saccharomycotina</taxon>
        <taxon>Saccharomycetes</taxon>
        <taxon>Phaffomycetales</taxon>
        <taxon>Phaffomycetaceae</taxon>
        <taxon>Cyberlindnera</taxon>
    </lineage>
</organism>
<proteinExistence type="predicted"/>
<accession>A0A0H5CGP1</accession>
<gene>
    <name evidence="1" type="ORF">BN1211_4365</name>
</gene>
<sequence>MDPISDILRKDPVALDEYRELLEKKNSSKRAYDQYVSRVASKIDNYEDARRYTKCVLLVREDFKQRIRSLVEEQEQLIQRWEKSGVQDDEQLMQELEQLSKRAHGDFASMRIPLFCHDSHRYKGMSVDRRRLIKYLQESAI</sequence>
<evidence type="ECO:0000313" key="1">
    <source>
        <dbReference type="EMBL" id="CEP23719.1"/>
    </source>
</evidence>
<dbReference type="EMBL" id="CDQK01000005">
    <property type="protein sequence ID" value="CEP23719.1"/>
    <property type="molecule type" value="Genomic_DNA"/>
</dbReference>
<name>A0A0H5CGP1_CYBJN</name>
<dbReference type="AlphaFoldDB" id="A0A0H5CGP1"/>
<evidence type="ECO:0000313" key="2">
    <source>
        <dbReference type="Proteomes" id="UP000038830"/>
    </source>
</evidence>
<protein>
    <submittedName>
        <fullName evidence="1">Uncharacterized protein</fullName>
    </submittedName>
</protein>
<dbReference type="Proteomes" id="UP000038830">
    <property type="component" value="Unassembled WGS sequence"/>
</dbReference>
<reference evidence="2" key="1">
    <citation type="journal article" date="2015" name="J. Biotechnol.">
        <title>The structure of the Cyberlindnera jadinii genome and its relation to Candida utilis analyzed by the occurrence of single nucleotide polymorphisms.</title>
        <authorList>
            <person name="Rupp O."/>
            <person name="Brinkrolf K."/>
            <person name="Buerth C."/>
            <person name="Kunigo M."/>
            <person name="Schneider J."/>
            <person name="Jaenicke S."/>
            <person name="Goesmann A."/>
            <person name="Puehler A."/>
            <person name="Jaeger K.-E."/>
            <person name="Ernst J.F."/>
        </authorList>
    </citation>
    <scope>NUCLEOTIDE SEQUENCE [LARGE SCALE GENOMIC DNA]</scope>
    <source>
        <strain evidence="2">ATCC 18201 / CBS 1600 / BCRC 20928 / JCM 3617 / NBRC 0987 / NRRL Y-1542</strain>
    </source>
</reference>